<evidence type="ECO:0000313" key="5">
    <source>
        <dbReference type="Proteomes" id="UP000295565"/>
    </source>
</evidence>
<dbReference type="CDD" id="cd06223">
    <property type="entry name" value="PRTases_typeI"/>
    <property type="match status" value="1"/>
</dbReference>
<protein>
    <submittedName>
        <fullName evidence="4">ComF family protein</fullName>
    </submittedName>
</protein>
<dbReference type="Pfam" id="PF18912">
    <property type="entry name" value="DZR_2"/>
    <property type="match status" value="1"/>
</dbReference>
<reference evidence="4 5" key="1">
    <citation type="submission" date="2019-03" db="EMBL/GenBank/DDBJ databases">
        <title>Genomic Encyclopedia of Type Strains, Phase IV (KMG-IV): sequencing the most valuable type-strain genomes for metagenomic binning, comparative biology and taxonomic classification.</title>
        <authorList>
            <person name="Goeker M."/>
        </authorList>
    </citation>
    <scope>NUCLEOTIDE SEQUENCE [LARGE SCALE GENOMIC DNA]</scope>
    <source>
        <strain evidence="4 5">DSM 18577</strain>
    </source>
</reference>
<comment type="caution">
    <text evidence="4">The sequence shown here is derived from an EMBL/GenBank/DDBJ whole genome shotgun (WGS) entry which is preliminary data.</text>
</comment>
<dbReference type="PANTHER" id="PTHR47505">
    <property type="entry name" value="DNA UTILIZATION PROTEIN YHGH"/>
    <property type="match status" value="1"/>
</dbReference>
<comment type="similarity">
    <text evidence="1">Belongs to the ComF/GntX family.</text>
</comment>
<dbReference type="Pfam" id="PF00156">
    <property type="entry name" value="Pribosyltran"/>
    <property type="match status" value="1"/>
</dbReference>
<evidence type="ECO:0000313" key="4">
    <source>
        <dbReference type="EMBL" id="TCK46818.1"/>
    </source>
</evidence>
<organism evidence="4 5">
    <name type="scientific">Celerinatantimonas diazotrophica</name>
    <dbReference type="NCBI Taxonomy" id="412034"/>
    <lineage>
        <taxon>Bacteria</taxon>
        <taxon>Pseudomonadati</taxon>
        <taxon>Pseudomonadota</taxon>
        <taxon>Gammaproteobacteria</taxon>
        <taxon>Celerinatantimonadaceae</taxon>
        <taxon>Celerinatantimonas</taxon>
    </lineage>
</organism>
<dbReference type="RefSeq" id="WP_131914141.1">
    <property type="nucleotide sequence ID" value="NZ_OU594967.1"/>
</dbReference>
<dbReference type="AlphaFoldDB" id="A0A4R1J8D2"/>
<accession>A0A4R1J8D2</accession>
<dbReference type="Proteomes" id="UP000295565">
    <property type="component" value="Unassembled WGS sequence"/>
</dbReference>
<dbReference type="SUPFAM" id="SSF53271">
    <property type="entry name" value="PRTase-like"/>
    <property type="match status" value="1"/>
</dbReference>
<dbReference type="Gene3D" id="3.40.50.2020">
    <property type="match status" value="1"/>
</dbReference>
<gene>
    <name evidence="4" type="ORF">EV690_3406</name>
</gene>
<feature type="domain" description="Phosphoribosyltransferase" evidence="2">
    <location>
        <begin position="194"/>
        <end position="234"/>
    </location>
</feature>
<feature type="domain" description="Double zinc ribbon" evidence="3">
    <location>
        <begin position="21"/>
        <end position="67"/>
    </location>
</feature>
<evidence type="ECO:0000256" key="1">
    <source>
        <dbReference type="ARBA" id="ARBA00008007"/>
    </source>
</evidence>
<dbReference type="InterPro" id="IPR051910">
    <property type="entry name" value="ComF/GntX_DNA_util-trans"/>
</dbReference>
<evidence type="ECO:0000259" key="2">
    <source>
        <dbReference type="Pfam" id="PF00156"/>
    </source>
</evidence>
<dbReference type="InterPro" id="IPR029057">
    <property type="entry name" value="PRTase-like"/>
</dbReference>
<keyword evidence="5" id="KW-1185">Reference proteome</keyword>
<dbReference type="EMBL" id="SMGD01000017">
    <property type="protein sequence ID" value="TCK46818.1"/>
    <property type="molecule type" value="Genomic_DNA"/>
</dbReference>
<dbReference type="PANTHER" id="PTHR47505:SF1">
    <property type="entry name" value="DNA UTILIZATION PROTEIN YHGH"/>
    <property type="match status" value="1"/>
</dbReference>
<evidence type="ECO:0000259" key="3">
    <source>
        <dbReference type="Pfam" id="PF18912"/>
    </source>
</evidence>
<dbReference type="InterPro" id="IPR044005">
    <property type="entry name" value="DZR_2"/>
</dbReference>
<proteinExistence type="inferred from homology"/>
<sequence>MLFDWVKELTTYLPTDFTTHHCLGCGQSTSIRHYWCSTCQQLLTPEITQRCRSCGLPIASGELCGHCISHPPEYDQTFVFDDYRWPLNKLIQHFKHQRQPLLGRALAELFYQQHATLPKGVLCPVPMHWLKKWRRGFNQSEILMQTFAQYYHYDYRELFVKPHASVDLIGLTRAQRRMIVKKNYRLKHDHNLPKRVILVDDVMTTGATLDELAHQLKQAGVSQVHCWIIARTPSPYAG</sequence>
<dbReference type="OrthoDB" id="9793412at2"/>
<name>A0A4R1J8D2_9GAMM</name>
<dbReference type="InterPro" id="IPR000836">
    <property type="entry name" value="PRTase_dom"/>
</dbReference>